<dbReference type="EMBL" id="CP058554">
    <property type="protein sequence ID" value="QMV73201.1"/>
    <property type="molecule type" value="Genomic_DNA"/>
</dbReference>
<gene>
    <name evidence="1" type="ORF">HS961_10370</name>
</gene>
<reference evidence="1 2" key="1">
    <citation type="journal article" date="2020" name="G3 (Bethesda)">
        <title>CeMbio - The Caenorhabditis elegans Microbiome Resource.</title>
        <authorList>
            <person name="Dirksen P."/>
            <person name="Assie A."/>
            <person name="Zimmermann J."/>
            <person name="Zhang F."/>
            <person name="Tietje A.M."/>
            <person name="Marsh S.A."/>
            <person name="Felix M.A."/>
            <person name="Shapira M."/>
            <person name="Kaleta C."/>
            <person name="Schulenburg H."/>
            <person name="Samuel B."/>
        </authorList>
    </citation>
    <scope>NUCLEOTIDE SEQUENCE [LARGE SCALE GENOMIC DNA]</scope>
    <source>
        <strain evidence="1 2">BIGb0172</strain>
    </source>
</reference>
<accession>A0A7G5EGS6</accession>
<keyword evidence="2" id="KW-1185">Reference proteome</keyword>
<evidence type="ECO:0000313" key="1">
    <source>
        <dbReference type="EMBL" id="QMV73201.1"/>
    </source>
</evidence>
<evidence type="ECO:0000313" key="2">
    <source>
        <dbReference type="Proteomes" id="UP000515240"/>
    </source>
</evidence>
<dbReference type="Proteomes" id="UP000515240">
    <property type="component" value="Chromosome"/>
</dbReference>
<proteinExistence type="predicted"/>
<protein>
    <submittedName>
        <fullName evidence="1">Uncharacterized protein</fullName>
    </submittedName>
</protein>
<dbReference type="RefSeq" id="WP_182327672.1">
    <property type="nucleotide sequence ID" value="NZ_CP058554.1"/>
</dbReference>
<sequence>MTATLLTFLIPLWPAWHEWRHPTDAQPLELEGQGEGDLLPRVGESAFFGQRVLCCQGKSLPPLLRASERIELAEGSRFRQLQAPTIAANAKSGAIGCEGVPAPTVPTTPPALPMQHHRHFGSLHLKAHSTTRADLVVTGDFSMGEGALLIGHVKVHGDARLGVGAALHGALFSEGSVLCQGGNCLSGPIAAGHRVFLGEGSTAGSMLQPSSVTGWEVLLQPGVSVHGDIAAVERGEVVPIRSPRFMFRLPPWVRKIIGGLLLVLIGTPVSAAEEPPAFQAFHTGDGAYMTTFDSGIVDPYFINKSFVILLEANANVRAPLNEWLDWLLPRMRADGGFDRFCRDQAQRWYACKPADADDATAASVIEMISLAKKKRWIPERMRASTQIAVRASQGMLTRLRNPASGLYRVFEDKEIYYLMDNAEIYSALRANGDQVEADKLLKAMHQGFRQEGVWQPALPKYDRESFYPHGLARSYLWNNGVLSTAEAGADMAGWMSLYGDRWRRRVDDNFAWGLVAWGLHRLAPIEAACWRRSVRPFSPDIGWTVLDAAADAALEMRGIGTQCPR</sequence>
<name>A0A7G5EGS6_9BURK</name>
<organism evidence="1 2">
    <name type="scientific">Comamonas piscis</name>
    <dbReference type="NCBI Taxonomy" id="1562974"/>
    <lineage>
        <taxon>Bacteria</taxon>
        <taxon>Pseudomonadati</taxon>
        <taxon>Pseudomonadota</taxon>
        <taxon>Betaproteobacteria</taxon>
        <taxon>Burkholderiales</taxon>
        <taxon>Comamonadaceae</taxon>
        <taxon>Comamonas</taxon>
    </lineage>
</organism>
<dbReference type="KEGG" id="cpis:HS961_10370"/>
<dbReference type="AlphaFoldDB" id="A0A7G5EGS6"/>